<evidence type="ECO:0000313" key="2">
    <source>
        <dbReference type="Proteomes" id="UP000316759"/>
    </source>
</evidence>
<reference evidence="1 2" key="1">
    <citation type="submission" date="2019-04" db="EMBL/GenBank/DDBJ databases">
        <title>Annotation for the trematode Fasciola gigantica.</title>
        <authorList>
            <person name="Choi Y.-J."/>
        </authorList>
    </citation>
    <scope>NUCLEOTIDE SEQUENCE [LARGE SCALE GENOMIC DNA]</scope>
    <source>
        <strain evidence="1">Uganda_cow_1</strain>
    </source>
</reference>
<dbReference type="EMBL" id="SUNJ01013385">
    <property type="protein sequence ID" value="TPP57304.1"/>
    <property type="molecule type" value="Genomic_DNA"/>
</dbReference>
<dbReference type="Proteomes" id="UP000316759">
    <property type="component" value="Unassembled WGS sequence"/>
</dbReference>
<evidence type="ECO:0000313" key="1">
    <source>
        <dbReference type="EMBL" id="TPP57304.1"/>
    </source>
</evidence>
<sequence>STEKSHSTERDCQQYPVSVDLVTLPHFVRTQQDAWTTGSNNKCVGGSCLRIDSNMCRTPFASQSSPANYCTQLASVETGDATFHTTAIPIDKSVFLSETEWSEKSTR</sequence>
<dbReference type="AlphaFoldDB" id="A0A504Y893"/>
<organism evidence="1 2">
    <name type="scientific">Fasciola gigantica</name>
    <name type="common">Giant liver fluke</name>
    <dbReference type="NCBI Taxonomy" id="46835"/>
    <lineage>
        <taxon>Eukaryota</taxon>
        <taxon>Metazoa</taxon>
        <taxon>Spiralia</taxon>
        <taxon>Lophotrochozoa</taxon>
        <taxon>Platyhelminthes</taxon>
        <taxon>Trematoda</taxon>
        <taxon>Digenea</taxon>
        <taxon>Plagiorchiida</taxon>
        <taxon>Echinostomata</taxon>
        <taxon>Echinostomatoidea</taxon>
        <taxon>Fasciolidae</taxon>
        <taxon>Fasciola</taxon>
    </lineage>
</organism>
<comment type="caution">
    <text evidence="1">The sequence shown here is derived from an EMBL/GenBank/DDBJ whole genome shotgun (WGS) entry which is preliminary data.</text>
</comment>
<keyword evidence="2" id="KW-1185">Reference proteome</keyword>
<gene>
    <name evidence="1" type="ORF">FGIG_12628</name>
</gene>
<proteinExistence type="predicted"/>
<feature type="non-terminal residue" evidence="1">
    <location>
        <position position="1"/>
    </location>
</feature>
<protein>
    <submittedName>
        <fullName evidence="1">Uncharacterized protein</fullName>
    </submittedName>
</protein>
<accession>A0A504Y893</accession>
<name>A0A504Y893_FASGI</name>